<feature type="compositionally biased region" description="Basic and acidic residues" evidence="1">
    <location>
        <begin position="258"/>
        <end position="274"/>
    </location>
</feature>
<feature type="region of interest" description="Disordered" evidence="1">
    <location>
        <begin position="101"/>
        <end position="140"/>
    </location>
</feature>
<feature type="region of interest" description="Disordered" evidence="1">
    <location>
        <begin position="304"/>
        <end position="348"/>
    </location>
</feature>
<feature type="compositionally biased region" description="Low complexity" evidence="1">
    <location>
        <begin position="246"/>
        <end position="257"/>
    </location>
</feature>
<protein>
    <submittedName>
        <fullName evidence="2">Uncharacterized protein</fullName>
    </submittedName>
</protein>
<gene>
    <name evidence="2" type="ORF">CCUR1050_LOCUS30834</name>
    <name evidence="3" type="ORF">CCUR1050_LOCUS30835</name>
</gene>
<feature type="compositionally biased region" description="Pro residues" evidence="1">
    <location>
        <begin position="121"/>
        <end position="133"/>
    </location>
</feature>
<feature type="compositionally biased region" description="Basic residues" evidence="1">
    <location>
        <begin position="182"/>
        <end position="198"/>
    </location>
</feature>
<accession>A0A6T8DS81</accession>
<reference evidence="2" key="1">
    <citation type="submission" date="2021-01" db="EMBL/GenBank/DDBJ databases">
        <authorList>
            <person name="Corre E."/>
            <person name="Pelletier E."/>
            <person name="Niang G."/>
            <person name="Scheremetjew M."/>
            <person name="Finn R."/>
            <person name="Kale V."/>
            <person name="Holt S."/>
            <person name="Cochrane G."/>
            <person name="Meng A."/>
            <person name="Brown T."/>
            <person name="Cohen L."/>
        </authorList>
    </citation>
    <scope>NUCLEOTIDE SEQUENCE</scope>
    <source>
        <strain evidence="2">CCAP979/52</strain>
    </source>
</reference>
<feature type="compositionally biased region" description="Polar residues" evidence="1">
    <location>
        <begin position="304"/>
        <end position="319"/>
    </location>
</feature>
<sequence>MAVICTVNMKNHSLDLSTTVLSRGNVQSSALLPGAEVYYPQPNTLRHLPGNPLSQWGDVFQRITRELTTDTMEIANLDNQVAIDEANNRLLQSKYDLVRDLTTRRGPPGPAGPRGIGYSGPPGPEGPPGPKGNPGPAGISYPVYIPGPPVPVSEPVKEAPPVAVAAIPQPPVESAPQENHIVTRKKKVKGKKIKKGKRAVISSDPQPENGGPVEAGKQSDAVPAENMDKNPTAAAPTENIEGKQPASDAAAGNLADAKSPEVVEKAGEAKRATERYPSLKMRKWKSMAQHQSHVLHRLRFQRFQRSNSWNRPMGSQSRQPPKHWSLSESKFAPKKQISYKRRTNLRKT</sequence>
<proteinExistence type="predicted"/>
<feature type="region of interest" description="Disordered" evidence="1">
    <location>
        <begin position="170"/>
        <end position="275"/>
    </location>
</feature>
<evidence type="ECO:0000256" key="1">
    <source>
        <dbReference type="SAM" id="MobiDB-lite"/>
    </source>
</evidence>
<organism evidence="2">
    <name type="scientific">Cryptomonas curvata</name>
    <dbReference type="NCBI Taxonomy" id="233186"/>
    <lineage>
        <taxon>Eukaryota</taxon>
        <taxon>Cryptophyceae</taxon>
        <taxon>Cryptomonadales</taxon>
        <taxon>Cryptomonadaceae</taxon>
        <taxon>Cryptomonas</taxon>
    </lineage>
</organism>
<dbReference type="AlphaFoldDB" id="A0A6T8DS81"/>
<feature type="compositionally biased region" description="Basic residues" evidence="1">
    <location>
        <begin position="337"/>
        <end position="348"/>
    </location>
</feature>
<dbReference type="EMBL" id="HBEZ01056138">
    <property type="protein sequence ID" value="CAD8658596.1"/>
    <property type="molecule type" value="Transcribed_RNA"/>
</dbReference>
<dbReference type="EMBL" id="HBEZ01056139">
    <property type="protein sequence ID" value="CAD8658598.1"/>
    <property type="molecule type" value="Transcribed_RNA"/>
</dbReference>
<evidence type="ECO:0000313" key="2">
    <source>
        <dbReference type="EMBL" id="CAD8658596.1"/>
    </source>
</evidence>
<name>A0A6T8DS81_9CRYP</name>
<evidence type="ECO:0000313" key="3">
    <source>
        <dbReference type="EMBL" id="CAD8658598.1"/>
    </source>
</evidence>